<feature type="region of interest" description="Disordered" evidence="1">
    <location>
        <begin position="53"/>
        <end position="77"/>
    </location>
</feature>
<comment type="caution">
    <text evidence="2">The sequence shown here is derived from an EMBL/GenBank/DDBJ whole genome shotgun (WGS) entry which is preliminary data.</text>
</comment>
<proteinExistence type="predicted"/>
<accession>A0A6G1F8R5</accession>
<dbReference type="Proteomes" id="UP000479710">
    <property type="component" value="Unassembled WGS sequence"/>
</dbReference>
<dbReference type="EMBL" id="SPHZ02000001">
    <property type="protein sequence ID" value="KAF0933202.1"/>
    <property type="molecule type" value="Genomic_DNA"/>
</dbReference>
<name>A0A6G1F8R5_9ORYZ</name>
<sequence>MASPFRWIAMPGRRPHAQPRASHWTQRTMPSLVLLRRTHARADLSCHKCRLELSDEEAEQQHEGVGSRGRKGSEARY</sequence>
<gene>
    <name evidence="2" type="ORF">E2562_016147</name>
</gene>
<evidence type="ECO:0000313" key="2">
    <source>
        <dbReference type="EMBL" id="KAF0933202.1"/>
    </source>
</evidence>
<feature type="region of interest" description="Disordered" evidence="1">
    <location>
        <begin position="1"/>
        <end position="24"/>
    </location>
</feature>
<organism evidence="2 3">
    <name type="scientific">Oryza meyeriana var. granulata</name>
    <dbReference type="NCBI Taxonomy" id="110450"/>
    <lineage>
        <taxon>Eukaryota</taxon>
        <taxon>Viridiplantae</taxon>
        <taxon>Streptophyta</taxon>
        <taxon>Embryophyta</taxon>
        <taxon>Tracheophyta</taxon>
        <taxon>Spermatophyta</taxon>
        <taxon>Magnoliopsida</taxon>
        <taxon>Liliopsida</taxon>
        <taxon>Poales</taxon>
        <taxon>Poaceae</taxon>
        <taxon>BOP clade</taxon>
        <taxon>Oryzoideae</taxon>
        <taxon>Oryzeae</taxon>
        <taxon>Oryzinae</taxon>
        <taxon>Oryza</taxon>
        <taxon>Oryza meyeriana</taxon>
    </lineage>
</organism>
<keyword evidence="3" id="KW-1185">Reference proteome</keyword>
<protein>
    <submittedName>
        <fullName evidence="2">Uncharacterized protein</fullName>
    </submittedName>
</protein>
<evidence type="ECO:0000256" key="1">
    <source>
        <dbReference type="SAM" id="MobiDB-lite"/>
    </source>
</evidence>
<evidence type="ECO:0000313" key="3">
    <source>
        <dbReference type="Proteomes" id="UP000479710"/>
    </source>
</evidence>
<dbReference type="AlphaFoldDB" id="A0A6G1F8R5"/>
<reference evidence="2 3" key="1">
    <citation type="submission" date="2019-11" db="EMBL/GenBank/DDBJ databases">
        <title>Whole genome sequence of Oryza granulata.</title>
        <authorList>
            <person name="Li W."/>
        </authorList>
    </citation>
    <scope>NUCLEOTIDE SEQUENCE [LARGE SCALE GENOMIC DNA]</scope>
    <source>
        <strain evidence="3">cv. Menghai</strain>
        <tissue evidence="2">Leaf</tissue>
    </source>
</reference>